<reference evidence="1" key="1">
    <citation type="submission" date="2020-04" db="EMBL/GenBank/DDBJ databases">
        <authorList>
            <person name="Zhang T."/>
        </authorList>
    </citation>
    <scope>NUCLEOTIDE SEQUENCE</scope>
    <source>
        <strain evidence="1">HKST-UBA02</strain>
    </source>
</reference>
<comment type="caution">
    <text evidence="1">The sequence shown here is derived from an EMBL/GenBank/DDBJ whole genome shotgun (WGS) entry which is preliminary data.</text>
</comment>
<protein>
    <submittedName>
        <fullName evidence="1">Uncharacterized protein</fullName>
    </submittedName>
</protein>
<feature type="non-terminal residue" evidence="1">
    <location>
        <position position="62"/>
    </location>
</feature>
<evidence type="ECO:0000313" key="1">
    <source>
        <dbReference type="EMBL" id="MCA9397871.1"/>
    </source>
</evidence>
<organism evidence="1 2">
    <name type="scientific">candidate division WWE3 bacterium</name>
    <dbReference type="NCBI Taxonomy" id="2053526"/>
    <lineage>
        <taxon>Bacteria</taxon>
        <taxon>Katanobacteria</taxon>
    </lineage>
</organism>
<evidence type="ECO:0000313" key="2">
    <source>
        <dbReference type="Proteomes" id="UP000699691"/>
    </source>
</evidence>
<dbReference type="Proteomes" id="UP000699691">
    <property type="component" value="Unassembled WGS sequence"/>
</dbReference>
<dbReference type="EMBL" id="JAGQKY010000175">
    <property type="protein sequence ID" value="MCA9397871.1"/>
    <property type="molecule type" value="Genomic_DNA"/>
</dbReference>
<proteinExistence type="predicted"/>
<name>A0A955RX25_UNCKA</name>
<accession>A0A955RX25</accession>
<gene>
    <name evidence="1" type="ORF">KC573_03500</name>
</gene>
<sequence length="62" mass="6545">MCTPSLPPDPTCPEDCNCIKLCSITINAYGHEAVRPCAATGTIDVSDEKYGHDLCACGEEQG</sequence>
<dbReference type="AlphaFoldDB" id="A0A955RX25"/>
<reference evidence="1" key="2">
    <citation type="journal article" date="2021" name="Microbiome">
        <title>Successional dynamics and alternative stable states in a saline activated sludge microbial community over 9 years.</title>
        <authorList>
            <person name="Wang Y."/>
            <person name="Ye J."/>
            <person name="Ju F."/>
            <person name="Liu L."/>
            <person name="Boyd J.A."/>
            <person name="Deng Y."/>
            <person name="Parks D.H."/>
            <person name="Jiang X."/>
            <person name="Yin X."/>
            <person name="Woodcroft B.J."/>
            <person name="Tyson G.W."/>
            <person name="Hugenholtz P."/>
            <person name="Polz M.F."/>
            <person name="Zhang T."/>
        </authorList>
    </citation>
    <scope>NUCLEOTIDE SEQUENCE</scope>
    <source>
        <strain evidence="1">HKST-UBA02</strain>
    </source>
</reference>